<gene>
    <name evidence="9" type="ORF">JOF29_000381</name>
</gene>
<dbReference type="Proteomes" id="UP000755585">
    <property type="component" value="Unassembled WGS sequence"/>
</dbReference>
<evidence type="ECO:0000256" key="4">
    <source>
        <dbReference type="ARBA" id="ARBA00022692"/>
    </source>
</evidence>
<dbReference type="CDD" id="cd06261">
    <property type="entry name" value="TM_PBP2"/>
    <property type="match status" value="1"/>
</dbReference>
<keyword evidence="10" id="KW-1185">Reference proteome</keyword>
<dbReference type="PROSITE" id="PS50928">
    <property type="entry name" value="ABC_TM1"/>
    <property type="match status" value="1"/>
</dbReference>
<keyword evidence="2 7" id="KW-0813">Transport</keyword>
<comment type="caution">
    <text evidence="9">The sequence shown here is derived from an EMBL/GenBank/DDBJ whole genome shotgun (WGS) entry which is preliminary data.</text>
</comment>
<organism evidence="9 10">
    <name type="scientific">Kribbella aluminosa</name>
    <dbReference type="NCBI Taxonomy" id="416017"/>
    <lineage>
        <taxon>Bacteria</taxon>
        <taxon>Bacillati</taxon>
        <taxon>Actinomycetota</taxon>
        <taxon>Actinomycetes</taxon>
        <taxon>Propionibacteriales</taxon>
        <taxon>Kribbellaceae</taxon>
        <taxon>Kribbella</taxon>
    </lineage>
</organism>
<proteinExistence type="inferred from homology"/>
<dbReference type="PANTHER" id="PTHR43744:SF12">
    <property type="entry name" value="ABC TRANSPORTER PERMEASE PROTEIN MG189-RELATED"/>
    <property type="match status" value="1"/>
</dbReference>
<sequence>MTRYLKGIAAQLVLALFAVLALVPLLLVLINSFKSNDQVLANPFGLPSSLSFANFVTSWQYGQFGRGIVNSVLLTGTTVVVVLVCASLAGYVLAGQKVKQWPAIMVYLTMAMTIPIQLFVFPLYAAVAALNLLDNVFVVGVILAAINMPFATFLMRTFFLNIPAEIEEAALMDGVNTFQLIRRVMLPMVRPGLITVGVIVGLNAWNEFLISSTFLQNPDDQTLTLGFLTMNGTFSTDIGTMMAGALILIVPVLAVFIAVQRYVVDGLASGSVKG</sequence>
<evidence type="ECO:0000256" key="1">
    <source>
        <dbReference type="ARBA" id="ARBA00004651"/>
    </source>
</evidence>
<evidence type="ECO:0000256" key="7">
    <source>
        <dbReference type="RuleBase" id="RU363032"/>
    </source>
</evidence>
<feature type="domain" description="ABC transmembrane type-1" evidence="8">
    <location>
        <begin position="68"/>
        <end position="259"/>
    </location>
</feature>
<feature type="transmembrane region" description="Helical" evidence="7">
    <location>
        <begin position="238"/>
        <end position="259"/>
    </location>
</feature>
<evidence type="ECO:0000256" key="3">
    <source>
        <dbReference type="ARBA" id="ARBA00022475"/>
    </source>
</evidence>
<dbReference type="InterPro" id="IPR035906">
    <property type="entry name" value="MetI-like_sf"/>
</dbReference>
<evidence type="ECO:0000256" key="5">
    <source>
        <dbReference type="ARBA" id="ARBA00022989"/>
    </source>
</evidence>
<keyword evidence="3" id="KW-1003">Cell membrane</keyword>
<feature type="transmembrane region" description="Helical" evidence="7">
    <location>
        <begin position="12"/>
        <end position="33"/>
    </location>
</feature>
<evidence type="ECO:0000256" key="6">
    <source>
        <dbReference type="ARBA" id="ARBA00023136"/>
    </source>
</evidence>
<feature type="transmembrane region" description="Helical" evidence="7">
    <location>
        <begin position="136"/>
        <end position="155"/>
    </location>
</feature>
<protein>
    <submittedName>
        <fullName evidence="9">Raffinose/stachyose/melibiose transport system permease protein</fullName>
    </submittedName>
</protein>
<evidence type="ECO:0000313" key="9">
    <source>
        <dbReference type="EMBL" id="MBP2349298.1"/>
    </source>
</evidence>
<feature type="transmembrane region" description="Helical" evidence="7">
    <location>
        <begin position="68"/>
        <end position="94"/>
    </location>
</feature>
<dbReference type="SUPFAM" id="SSF161098">
    <property type="entry name" value="MetI-like"/>
    <property type="match status" value="1"/>
</dbReference>
<accession>A0ABS4UCG3</accession>
<feature type="transmembrane region" description="Helical" evidence="7">
    <location>
        <begin position="188"/>
        <end position="205"/>
    </location>
</feature>
<reference evidence="9 10" key="1">
    <citation type="submission" date="2021-03" db="EMBL/GenBank/DDBJ databases">
        <title>Sequencing the genomes of 1000 actinobacteria strains.</title>
        <authorList>
            <person name="Klenk H.-P."/>
        </authorList>
    </citation>
    <scope>NUCLEOTIDE SEQUENCE [LARGE SCALE GENOMIC DNA]</scope>
    <source>
        <strain evidence="9 10">DSM 18824</strain>
    </source>
</reference>
<dbReference type="EMBL" id="JAGINT010000001">
    <property type="protein sequence ID" value="MBP2349298.1"/>
    <property type="molecule type" value="Genomic_DNA"/>
</dbReference>
<dbReference type="InterPro" id="IPR000515">
    <property type="entry name" value="MetI-like"/>
</dbReference>
<comment type="similarity">
    <text evidence="7">Belongs to the binding-protein-dependent transport system permease family.</text>
</comment>
<keyword evidence="4 7" id="KW-0812">Transmembrane</keyword>
<evidence type="ECO:0000259" key="8">
    <source>
        <dbReference type="PROSITE" id="PS50928"/>
    </source>
</evidence>
<comment type="subcellular location">
    <subcellularLocation>
        <location evidence="1 7">Cell membrane</location>
        <topology evidence="1 7">Multi-pass membrane protein</topology>
    </subcellularLocation>
</comment>
<evidence type="ECO:0000313" key="10">
    <source>
        <dbReference type="Proteomes" id="UP000755585"/>
    </source>
</evidence>
<dbReference type="Gene3D" id="1.10.3720.10">
    <property type="entry name" value="MetI-like"/>
    <property type="match status" value="1"/>
</dbReference>
<name>A0ABS4UCG3_9ACTN</name>
<keyword evidence="6 7" id="KW-0472">Membrane</keyword>
<evidence type="ECO:0000256" key="2">
    <source>
        <dbReference type="ARBA" id="ARBA00022448"/>
    </source>
</evidence>
<dbReference type="RefSeq" id="WP_209692490.1">
    <property type="nucleotide sequence ID" value="NZ_BAAAVU010000028.1"/>
</dbReference>
<dbReference type="Pfam" id="PF00528">
    <property type="entry name" value="BPD_transp_1"/>
    <property type="match status" value="1"/>
</dbReference>
<dbReference type="PANTHER" id="PTHR43744">
    <property type="entry name" value="ABC TRANSPORTER PERMEASE PROTEIN MG189-RELATED-RELATED"/>
    <property type="match status" value="1"/>
</dbReference>
<keyword evidence="5 7" id="KW-1133">Transmembrane helix</keyword>
<feature type="transmembrane region" description="Helical" evidence="7">
    <location>
        <begin position="106"/>
        <end position="130"/>
    </location>
</feature>